<dbReference type="AlphaFoldDB" id="A0A7J8P3R1"/>
<dbReference type="Proteomes" id="UP000593578">
    <property type="component" value="Unassembled WGS sequence"/>
</dbReference>
<comment type="caution">
    <text evidence="1">The sequence shown here is derived from an EMBL/GenBank/DDBJ whole genome shotgun (WGS) entry which is preliminary data.</text>
</comment>
<evidence type="ECO:0000313" key="2">
    <source>
        <dbReference type="Proteomes" id="UP000593578"/>
    </source>
</evidence>
<proteinExistence type="predicted"/>
<dbReference type="EMBL" id="JABEZZ010000004">
    <property type="protein sequence ID" value="MBA0583887.1"/>
    <property type="molecule type" value="Genomic_DNA"/>
</dbReference>
<gene>
    <name evidence="1" type="ORF">Gorai_014728</name>
</gene>
<accession>A0A7J8P3R1</accession>
<protein>
    <submittedName>
        <fullName evidence="1">Uncharacterized protein</fullName>
    </submittedName>
</protein>
<organism evidence="1 2">
    <name type="scientific">Gossypium raimondii</name>
    <name type="common">Peruvian cotton</name>
    <name type="synonym">Gossypium klotzschianum subsp. raimondii</name>
    <dbReference type="NCBI Taxonomy" id="29730"/>
    <lineage>
        <taxon>Eukaryota</taxon>
        <taxon>Viridiplantae</taxon>
        <taxon>Streptophyta</taxon>
        <taxon>Embryophyta</taxon>
        <taxon>Tracheophyta</taxon>
        <taxon>Spermatophyta</taxon>
        <taxon>Magnoliopsida</taxon>
        <taxon>eudicotyledons</taxon>
        <taxon>Gunneridae</taxon>
        <taxon>Pentapetalae</taxon>
        <taxon>rosids</taxon>
        <taxon>malvids</taxon>
        <taxon>Malvales</taxon>
        <taxon>Malvaceae</taxon>
        <taxon>Malvoideae</taxon>
        <taxon>Gossypium</taxon>
    </lineage>
</organism>
<sequence>YALVNKVVHSTRLVVRGASTCTGNWIRIKSDGAIKDDSEGLTLLQSRRCDRVLIQTDSME</sequence>
<name>A0A7J8P3R1_GOSRA</name>
<feature type="non-terminal residue" evidence="1">
    <location>
        <position position="1"/>
    </location>
</feature>
<feature type="non-terminal residue" evidence="1">
    <location>
        <position position="60"/>
    </location>
</feature>
<evidence type="ECO:0000313" key="1">
    <source>
        <dbReference type="EMBL" id="MBA0583887.1"/>
    </source>
</evidence>
<reference evidence="1 2" key="1">
    <citation type="journal article" date="2019" name="Genome Biol. Evol.">
        <title>Insights into the evolution of the New World diploid cottons (Gossypium, subgenus Houzingenia) based on genome sequencing.</title>
        <authorList>
            <person name="Grover C.E."/>
            <person name="Arick M.A. 2nd"/>
            <person name="Thrash A."/>
            <person name="Conover J.L."/>
            <person name="Sanders W.S."/>
            <person name="Peterson D.G."/>
            <person name="Frelichowski J.E."/>
            <person name="Scheffler J.A."/>
            <person name="Scheffler B.E."/>
            <person name="Wendel J.F."/>
        </authorList>
    </citation>
    <scope>NUCLEOTIDE SEQUENCE [LARGE SCALE GENOMIC DNA]</scope>
    <source>
        <strain evidence="1">8</strain>
        <tissue evidence="1">Leaf</tissue>
    </source>
</reference>